<proteinExistence type="predicted"/>
<evidence type="ECO:0000313" key="3">
    <source>
        <dbReference type="EMBL" id="CAG8834502.1"/>
    </source>
</evidence>
<feature type="non-terminal residue" evidence="3">
    <location>
        <position position="1"/>
    </location>
</feature>
<organism evidence="3 4">
    <name type="scientific">Gigaspora margarita</name>
    <dbReference type="NCBI Taxonomy" id="4874"/>
    <lineage>
        <taxon>Eukaryota</taxon>
        <taxon>Fungi</taxon>
        <taxon>Fungi incertae sedis</taxon>
        <taxon>Mucoromycota</taxon>
        <taxon>Glomeromycotina</taxon>
        <taxon>Glomeromycetes</taxon>
        <taxon>Diversisporales</taxon>
        <taxon>Gigasporaceae</taxon>
        <taxon>Gigaspora</taxon>
    </lineage>
</organism>
<gene>
    <name evidence="3" type="ORF">GMARGA_LOCUS32091</name>
</gene>
<protein>
    <submittedName>
        <fullName evidence="3">13866_t:CDS:1</fullName>
    </submittedName>
</protein>
<feature type="region of interest" description="Disordered" evidence="2">
    <location>
        <begin position="193"/>
        <end position="213"/>
    </location>
</feature>
<feature type="compositionally biased region" description="Acidic residues" evidence="2">
    <location>
        <begin position="199"/>
        <end position="211"/>
    </location>
</feature>
<comment type="caution">
    <text evidence="3">The sequence shown here is derived from an EMBL/GenBank/DDBJ whole genome shotgun (WGS) entry which is preliminary data.</text>
</comment>
<sequence>MEEERTRNYLISVTNKVNDYDTLKNEFENEKKKFNKKIKDLERENRRLNGIIRKKNEDIEMLQSEKKILEGTIVKKDKHIDKLEDLMADLRFTNSDLTNKLEEEQELNKEIIEGHNHDYMVYSRKMQEKDDEISRIFSSKSKLQKDYLREIKEFDARDCTKDTKVFEISNENARLKEEILKLKEFEMERADNIQKEEVNENDEQCQTDEDNSEKMNSWYRSKITALYQISNDEVTNDDLAELYNR</sequence>
<accession>A0ABN7WKX4</accession>
<evidence type="ECO:0000256" key="2">
    <source>
        <dbReference type="SAM" id="MobiDB-lite"/>
    </source>
</evidence>
<name>A0ABN7WKX4_GIGMA</name>
<dbReference type="Proteomes" id="UP000789901">
    <property type="component" value="Unassembled WGS sequence"/>
</dbReference>
<keyword evidence="4" id="KW-1185">Reference proteome</keyword>
<evidence type="ECO:0000256" key="1">
    <source>
        <dbReference type="SAM" id="Coils"/>
    </source>
</evidence>
<dbReference type="EMBL" id="CAJVQB010049490">
    <property type="protein sequence ID" value="CAG8834502.1"/>
    <property type="molecule type" value="Genomic_DNA"/>
</dbReference>
<evidence type="ECO:0000313" key="4">
    <source>
        <dbReference type="Proteomes" id="UP000789901"/>
    </source>
</evidence>
<feature type="coiled-coil region" evidence="1">
    <location>
        <begin position="13"/>
        <end position="107"/>
    </location>
</feature>
<reference evidence="3 4" key="1">
    <citation type="submission" date="2021-06" db="EMBL/GenBank/DDBJ databases">
        <authorList>
            <person name="Kallberg Y."/>
            <person name="Tangrot J."/>
            <person name="Rosling A."/>
        </authorList>
    </citation>
    <scope>NUCLEOTIDE SEQUENCE [LARGE SCALE GENOMIC DNA]</scope>
    <source>
        <strain evidence="3 4">120-4 pot B 10/14</strain>
    </source>
</reference>
<keyword evidence="1" id="KW-0175">Coiled coil</keyword>